<dbReference type="RefSeq" id="WP_077864279.1">
    <property type="nucleotide sequence ID" value="NZ_LZYZ01000001.1"/>
</dbReference>
<dbReference type="InterPro" id="IPR021377">
    <property type="entry name" value="DUF3006"/>
</dbReference>
<dbReference type="Pfam" id="PF11213">
    <property type="entry name" value="DUF3006"/>
    <property type="match status" value="1"/>
</dbReference>
<sequence>MNYRYIIDRIEGDYVIVEKENGDMFRITAEAIKGTFKEGDILVQENQFFKVDEKLTQHRNEEIYKKTEGMWQ</sequence>
<evidence type="ECO:0000313" key="1">
    <source>
        <dbReference type="EMBL" id="OOM16583.1"/>
    </source>
</evidence>
<evidence type="ECO:0000313" key="2">
    <source>
        <dbReference type="Proteomes" id="UP000191154"/>
    </source>
</evidence>
<organism evidence="1 2">
    <name type="scientific">Clostridium saccharobutylicum</name>
    <dbReference type="NCBI Taxonomy" id="169679"/>
    <lineage>
        <taxon>Bacteria</taxon>
        <taxon>Bacillati</taxon>
        <taxon>Bacillota</taxon>
        <taxon>Clostridia</taxon>
        <taxon>Eubacteriales</taxon>
        <taxon>Clostridiaceae</taxon>
        <taxon>Clostridium</taxon>
    </lineage>
</organism>
<proteinExistence type="predicted"/>
<dbReference type="EMBL" id="LZYZ01000001">
    <property type="protein sequence ID" value="OOM16583.1"/>
    <property type="molecule type" value="Genomic_DNA"/>
</dbReference>
<dbReference type="Proteomes" id="UP000191154">
    <property type="component" value="Unassembled WGS sequence"/>
</dbReference>
<gene>
    <name evidence="1" type="ORF">CLOSAC_08540</name>
</gene>
<evidence type="ECO:0008006" key="3">
    <source>
        <dbReference type="Google" id="ProtNLM"/>
    </source>
</evidence>
<dbReference type="STRING" id="169679.CSACC_42420"/>
<comment type="caution">
    <text evidence="1">The sequence shown here is derived from an EMBL/GenBank/DDBJ whole genome shotgun (WGS) entry which is preliminary data.</text>
</comment>
<dbReference type="AlphaFoldDB" id="A0A1S8NJM6"/>
<reference evidence="1 2" key="1">
    <citation type="submission" date="2016-05" db="EMBL/GenBank/DDBJ databases">
        <title>Microbial solvent formation.</title>
        <authorList>
            <person name="Poehlein A."/>
            <person name="Montoya Solano J.D."/>
            <person name="Flitsch S."/>
            <person name="Krabben P."/>
            <person name="Duerre P."/>
            <person name="Daniel R."/>
        </authorList>
    </citation>
    <scope>NUCLEOTIDE SEQUENCE [LARGE SCALE GENOMIC DNA]</scope>
    <source>
        <strain evidence="1 2">L1-8</strain>
    </source>
</reference>
<name>A0A1S8NJM6_CLOSA</name>
<protein>
    <recommendedName>
        <fullName evidence="3">DUF3006 domain-containing protein</fullName>
    </recommendedName>
</protein>
<accession>A0A1S8NJM6</accession>